<dbReference type="RefSeq" id="WP_303302835.1">
    <property type="nucleotide sequence ID" value="NZ_BAABDA010000050.1"/>
</dbReference>
<feature type="domain" description="RNA polymerase sigma factor 70 region 4 type 2" evidence="6">
    <location>
        <begin position="123"/>
        <end position="166"/>
    </location>
</feature>
<comment type="caution">
    <text evidence="7">The sequence shown here is derived from an EMBL/GenBank/DDBJ whole genome shotgun (WGS) entry which is preliminary data.</text>
</comment>
<evidence type="ECO:0000259" key="5">
    <source>
        <dbReference type="Pfam" id="PF04542"/>
    </source>
</evidence>
<dbReference type="PANTHER" id="PTHR43133">
    <property type="entry name" value="RNA POLYMERASE ECF-TYPE SIGMA FACTO"/>
    <property type="match status" value="1"/>
</dbReference>
<dbReference type="SUPFAM" id="SSF88659">
    <property type="entry name" value="Sigma3 and sigma4 domains of RNA polymerase sigma factors"/>
    <property type="match status" value="1"/>
</dbReference>
<dbReference type="InterPro" id="IPR036388">
    <property type="entry name" value="WH-like_DNA-bd_sf"/>
</dbReference>
<evidence type="ECO:0000256" key="1">
    <source>
        <dbReference type="ARBA" id="ARBA00010641"/>
    </source>
</evidence>
<reference evidence="7" key="1">
    <citation type="submission" date="2023-07" db="EMBL/GenBank/DDBJ databases">
        <title>Two novel species in the genus Flavivirga.</title>
        <authorList>
            <person name="Kwon K."/>
        </authorList>
    </citation>
    <scope>NUCLEOTIDE SEQUENCE</scope>
    <source>
        <strain evidence="7">KACC 14158</strain>
    </source>
</reference>
<evidence type="ECO:0000313" key="8">
    <source>
        <dbReference type="Proteomes" id="UP001176806"/>
    </source>
</evidence>
<dbReference type="EMBL" id="JAUOEL010000005">
    <property type="protein sequence ID" value="MDO5975623.1"/>
    <property type="molecule type" value="Genomic_DNA"/>
</dbReference>
<keyword evidence="4" id="KW-0804">Transcription</keyword>
<dbReference type="NCBIfam" id="TIGR02985">
    <property type="entry name" value="Sig70_bacteroi1"/>
    <property type="match status" value="1"/>
</dbReference>
<dbReference type="Proteomes" id="UP001176806">
    <property type="component" value="Unassembled WGS sequence"/>
</dbReference>
<dbReference type="CDD" id="cd06171">
    <property type="entry name" value="Sigma70_r4"/>
    <property type="match status" value="1"/>
</dbReference>
<dbReference type="Gene3D" id="1.10.1740.10">
    <property type="match status" value="1"/>
</dbReference>
<dbReference type="InterPro" id="IPR007627">
    <property type="entry name" value="RNA_pol_sigma70_r2"/>
</dbReference>
<proteinExistence type="inferred from homology"/>
<dbReference type="SUPFAM" id="SSF88946">
    <property type="entry name" value="Sigma2 domain of RNA polymerase sigma factors"/>
    <property type="match status" value="1"/>
</dbReference>
<gene>
    <name evidence="7" type="ORF">Q4Q40_15625</name>
</gene>
<keyword evidence="8" id="KW-1185">Reference proteome</keyword>
<comment type="similarity">
    <text evidence="1">Belongs to the sigma-70 factor family. ECF subfamily.</text>
</comment>
<dbReference type="NCBIfam" id="TIGR02937">
    <property type="entry name" value="sigma70-ECF"/>
    <property type="match status" value="1"/>
</dbReference>
<dbReference type="InterPro" id="IPR013249">
    <property type="entry name" value="RNA_pol_sigma70_r4_t2"/>
</dbReference>
<evidence type="ECO:0000313" key="7">
    <source>
        <dbReference type="EMBL" id="MDO5975623.1"/>
    </source>
</evidence>
<dbReference type="Pfam" id="PF04542">
    <property type="entry name" value="Sigma70_r2"/>
    <property type="match status" value="1"/>
</dbReference>
<accession>A0ABT8WR44</accession>
<keyword evidence="3" id="KW-0731">Sigma factor</keyword>
<name>A0ABT8WR44_9FLAO</name>
<dbReference type="InterPro" id="IPR014327">
    <property type="entry name" value="RNA_pol_sigma70_bacteroid"/>
</dbReference>
<dbReference type="Pfam" id="PF08281">
    <property type="entry name" value="Sigma70_r4_2"/>
    <property type="match status" value="1"/>
</dbReference>
<keyword evidence="2" id="KW-0805">Transcription regulation</keyword>
<evidence type="ECO:0000256" key="3">
    <source>
        <dbReference type="ARBA" id="ARBA00023082"/>
    </source>
</evidence>
<evidence type="ECO:0000256" key="2">
    <source>
        <dbReference type="ARBA" id="ARBA00023015"/>
    </source>
</evidence>
<evidence type="ECO:0000259" key="6">
    <source>
        <dbReference type="Pfam" id="PF08281"/>
    </source>
</evidence>
<sequence>MKKEFSTHLKLIKHLKKGDELAYTYLVKTYFKVLCDYAFGLSRDHFVAEDLVQNVLIRFWEKRKKLKSDTSIKSFLYKSVYNEFINLYRKEVSTDKLRKKYFMTIKPLYEEGDIELDRLVVLVKHAIEQLPPRCKEIFLLSKKEGLTYVEIADYLNISQKTVENQMGIAFTIIRKKAREKMHTILFLLFGSNRKLKSVLN</sequence>
<organism evidence="7 8">
    <name type="scientific">Flavivirga jejuensis</name>
    <dbReference type="NCBI Taxonomy" id="870487"/>
    <lineage>
        <taxon>Bacteria</taxon>
        <taxon>Pseudomonadati</taxon>
        <taxon>Bacteroidota</taxon>
        <taxon>Flavobacteriia</taxon>
        <taxon>Flavobacteriales</taxon>
        <taxon>Flavobacteriaceae</taxon>
        <taxon>Flavivirga</taxon>
    </lineage>
</organism>
<dbReference type="InterPro" id="IPR013325">
    <property type="entry name" value="RNA_pol_sigma_r2"/>
</dbReference>
<evidence type="ECO:0000256" key="4">
    <source>
        <dbReference type="ARBA" id="ARBA00023163"/>
    </source>
</evidence>
<dbReference type="InterPro" id="IPR039425">
    <property type="entry name" value="RNA_pol_sigma-70-like"/>
</dbReference>
<dbReference type="InterPro" id="IPR014284">
    <property type="entry name" value="RNA_pol_sigma-70_dom"/>
</dbReference>
<dbReference type="InterPro" id="IPR013324">
    <property type="entry name" value="RNA_pol_sigma_r3/r4-like"/>
</dbReference>
<dbReference type="Gene3D" id="1.10.10.10">
    <property type="entry name" value="Winged helix-like DNA-binding domain superfamily/Winged helix DNA-binding domain"/>
    <property type="match status" value="1"/>
</dbReference>
<protein>
    <submittedName>
        <fullName evidence="7">RNA polymerase sigma-70 factor</fullName>
    </submittedName>
</protein>
<feature type="domain" description="RNA polymerase sigma-70 region 2" evidence="5">
    <location>
        <begin position="26"/>
        <end position="91"/>
    </location>
</feature>
<dbReference type="PANTHER" id="PTHR43133:SF46">
    <property type="entry name" value="RNA POLYMERASE SIGMA-70 FACTOR ECF SUBFAMILY"/>
    <property type="match status" value="1"/>
</dbReference>